<dbReference type="AlphaFoldDB" id="A0A378I4S7"/>
<protein>
    <recommendedName>
        <fullName evidence="4">HEAT repeat</fullName>
    </recommendedName>
</protein>
<feature type="signal peptide" evidence="1">
    <location>
        <begin position="1"/>
        <end position="19"/>
    </location>
</feature>
<organism evidence="2 3">
    <name type="scientific">Legionella beliardensis</name>
    <dbReference type="NCBI Taxonomy" id="91822"/>
    <lineage>
        <taxon>Bacteria</taxon>
        <taxon>Pseudomonadati</taxon>
        <taxon>Pseudomonadota</taxon>
        <taxon>Gammaproteobacteria</taxon>
        <taxon>Legionellales</taxon>
        <taxon>Legionellaceae</taxon>
        <taxon>Legionella</taxon>
    </lineage>
</organism>
<dbReference type="InterPro" id="IPR011989">
    <property type="entry name" value="ARM-like"/>
</dbReference>
<dbReference type="EMBL" id="UGNV01000001">
    <property type="protein sequence ID" value="STX29681.1"/>
    <property type="molecule type" value="Genomic_DNA"/>
</dbReference>
<dbReference type="RefSeq" id="WP_115303354.1">
    <property type="nucleotide sequence ID" value="NZ_CAAAHO010000002.1"/>
</dbReference>
<evidence type="ECO:0000313" key="3">
    <source>
        <dbReference type="Proteomes" id="UP000254968"/>
    </source>
</evidence>
<evidence type="ECO:0000256" key="1">
    <source>
        <dbReference type="SAM" id="SignalP"/>
    </source>
</evidence>
<dbReference type="OrthoDB" id="5653336at2"/>
<keyword evidence="3" id="KW-1185">Reference proteome</keyword>
<evidence type="ECO:0000313" key="2">
    <source>
        <dbReference type="EMBL" id="STX29681.1"/>
    </source>
</evidence>
<dbReference type="Proteomes" id="UP000254968">
    <property type="component" value="Unassembled WGS sequence"/>
</dbReference>
<gene>
    <name evidence="2" type="ORF">NCTC13315_02233</name>
</gene>
<sequence>MLKKFLCVSALVVSGTVSAANIVDLYGDNPNNADRVLRKYSHEVNQLMTSLTKTLLTKDLKKDEQDFLKLAIRKKNLTEKIKQNEGYAFVDLQTIYYPDDKNSYTTIEVVRHDEKERLHYVQPKVNIKLNQRDKHDLIAKRIEFDNIEMRLINENKLNPADPCPVYHCVSGFTHAQLKPYLAIFNRGATTQKNFIIKTLKEDPNPERRAAAAFLVGHFKDPKEIISTLMPSVEDRSEGVRNNVMRVIAYTMQKAHISDINIDTILPLINSPYTTDRNKALSILSSAVKSTDGKKIILAKGKKRLVEILRLKQPNNHEFAYIILKEISGKNYSDTDIDAWQKWSLA</sequence>
<accession>A0A378I4S7</accession>
<dbReference type="Gene3D" id="1.25.10.10">
    <property type="entry name" value="Leucine-rich Repeat Variant"/>
    <property type="match status" value="1"/>
</dbReference>
<reference evidence="2 3" key="1">
    <citation type="submission" date="2018-06" db="EMBL/GenBank/DDBJ databases">
        <authorList>
            <consortium name="Pathogen Informatics"/>
            <person name="Doyle S."/>
        </authorList>
    </citation>
    <scope>NUCLEOTIDE SEQUENCE [LARGE SCALE GENOMIC DNA]</scope>
    <source>
        <strain evidence="2 3">NCTC13315</strain>
    </source>
</reference>
<feature type="chain" id="PRO_5016647514" description="HEAT repeat" evidence="1">
    <location>
        <begin position="20"/>
        <end position="345"/>
    </location>
</feature>
<evidence type="ECO:0008006" key="4">
    <source>
        <dbReference type="Google" id="ProtNLM"/>
    </source>
</evidence>
<proteinExistence type="predicted"/>
<dbReference type="InterPro" id="IPR016024">
    <property type="entry name" value="ARM-type_fold"/>
</dbReference>
<name>A0A378I4S7_9GAMM</name>
<dbReference type="SUPFAM" id="SSF48371">
    <property type="entry name" value="ARM repeat"/>
    <property type="match status" value="1"/>
</dbReference>
<keyword evidence="1" id="KW-0732">Signal</keyword>